<evidence type="ECO:0000313" key="1">
    <source>
        <dbReference type="EMBL" id="QIR14993.1"/>
    </source>
</evidence>
<name>A0A6G9QLI9_9GAMM</name>
<sequence>MEFNNQQTLQIININTNGNVIFKLIQAGYIINYRHLELAGTDGETSK</sequence>
<dbReference type="EMBL" id="CP050313">
    <property type="protein sequence ID" value="QIR14993.1"/>
    <property type="molecule type" value="Genomic_DNA"/>
</dbReference>
<evidence type="ECO:0000313" key="2">
    <source>
        <dbReference type="Proteomes" id="UP000502608"/>
    </source>
</evidence>
<dbReference type="RefSeq" id="WP_167678316.1">
    <property type="nucleotide sequence ID" value="NZ_CP050313.1"/>
</dbReference>
<accession>A0A6G9QLI9</accession>
<proteinExistence type="predicted"/>
<protein>
    <submittedName>
        <fullName evidence="1">Uncharacterized protein</fullName>
    </submittedName>
</protein>
<dbReference type="Proteomes" id="UP000502608">
    <property type="component" value="Chromosome"/>
</dbReference>
<dbReference type="AlphaFoldDB" id="A0A6G9QLI9"/>
<dbReference type="KEGG" id="saes:HBH39_11295"/>
<organism evidence="1 2">
    <name type="scientific">Shewanella aestuarii</name>
    <dbReference type="NCBI Taxonomy" id="1028752"/>
    <lineage>
        <taxon>Bacteria</taxon>
        <taxon>Pseudomonadati</taxon>
        <taxon>Pseudomonadota</taxon>
        <taxon>Gammaproteobacteria</taxon>
        <taxon>Alteromonadales</taxon>
        <taxon>Shewanellaceae</taxon>
        <taxon>Shewanella</taxon>
    </lineage>
</organism>
<keyword evidence="2" id="KW-1185">Reference proteome</keyword>
<gene>
    <name evidence="1" type="ORF">HBH39_11295</name>
</gene>
<reference evidence="1 2" key="1">
    <citation type="submission" date="2020-03" db="EMBL/GenBank/DDBJ databases">
        <title>Complete genome sequence of Shewanella sp.</title>
        <authorList>
            <person name="Kim Y.-S."/>
            <person name="Kim S.-J."/>
            <person name="Jung H.-K."/>
            <person name="Kim K.-H."/>
        </authorList>
    </citation>
    <scope>NUCLEOTIDE SEQUENCE [LARGE SCALE GENOMIC DNA]</scope>
    <source>
        <strain evidence="1 2">PN3F2</strain>
    </source>
</reference>